<reference evidence="1" key="1">
    <citation type="submission" date="2018-05" db="EMBL/GenBank/DDBJ databases">
        <title>Draft genome of Mucuna pruriens seed.</title>
        <authorList>
            <person name="Nnadi N.E."/>
            <person name="Vos R."/>
            <person name="Hasami M.H."/>
            <person name="Devisetty U.K."/>
            <person name="Aguiy J.C."/>
        </authorList>
    </citation>
    <scope>NUCLEOTIDE SEQUENCE [LARGE SCALE GENOMIC DNA]</scope>
    <source>
        <strain evidence="1">JCA_2017</strain>
    </source>
</reference>
<proteinExistence type="predicted"/>
<comment type="caution">
    <text evidence="1">The sequence shown here is derived from an EMBL/GenBank/DDBJ whole genome shotgun (WGS) entry which is preliminary data.</text>
</comment>
<evidence type="ECO:0000313" key="1">
    <source>
        <dbReference type="EMBL" id="RDX64951.1"/>
    </source>
</evidence>
<gene>
    <name evidence="1" type="ORF">CR513_56432</name>
</gene>
<protein>
    <submittedName>
        <fullName evidence="1">Uncharacterized protein</fullName>
    </submittedName>
</protein>
<keyword evidence="2" id="KW-1185">Reference proteome</keyword>
<feature type="non-terminal residue" evidence="1">
    <location>
        <position position="1"/>
    </location>
</feature>
<dbReference type="EMBL" id="QJKJ01014142">
    <property type="protein sequence ID" value="RDX64951.1"/>
    <property type="molecule type" value="Genomic_DNA"/>
</dbReference>
<accession>A0A371EFZ5</accession>
<name>A0A371EFZ5_MUCPR</name>
<organism evidence="1 2">
    <name type="scientific">Mucuna pruriens</name>
    <name type="common">Velvet bean</name>
    <name type="synonym">Dolichos pruriens</name>
    <dbReference type="NCBI Taxonomy" id="157652"/>
    <lineage>
        <taxon>Eukaryota</taxon>
        <taxon>Viridiplantae</taxon>
        <taxon>Streptophyta</taxon>
        <taxon>Embryophyta</taxon>
        <taxon>Tracheophyta</taxon>
        <taxon>Spermatophyta</taxon>
        <taxon>Magnoliopsida</taxon>
        <taxon>eudicotyledons</taxon>
        <taxon>Gunneridae</taxon>
        <taxon>Pentapetalae</taxon>
        <taxon>rosids</taxon>
        <taxon>fabids</taxon>
        <taxon>Fabales</taxon>
        <taxon>Fabaceae</taxon>
        <taxon>Papilionoideae</taxon>
        <taxon>50 kb inversion clade</taxon>
        <taxon>NPAAA clade</taxon>
        <taxon>indigoferoid/millettioid clade</taxon>
        <taxon>Phaseoleae</taxon>
        <taxon>Mucuna</taxon>
    </lineage>
</organism>
<dbReference type="AlphaFoldDB" id="A0A371EFZ5"/>
<evidence type="ECO:0000313" key="2">
    <source>
        <dbReference type="Proteomes" id="UP000257109"/>
    </source>
</evidence>
<dbReference type="Proteomes" id="UP000257109">
    <property type="component" value="Unassembled WGS sequence"/>
</dbReference>
<sequence length="76" mass="8428">MYISSGDELLSYKLFSGTLRGLLLSPNLPPIRKVFGVQWSHDLGGRSRSEAFQKGLRADPFNESLALSRLASMTEI</sequence>